<protein>
    <submittedName>
        <fullName evidence="2">Sodium-dependent noradrenaline transporter</fullName>
    </submittedName>
</protein>
<accession>A0AC35GHF9</accession>
<proteinExistence type="predicted"/>
<reference evidence="2" key="1">
    <citation type="submission" date="2022-11" db="UniProtKB">
        <authorList>
            <consortium name="WormBaseParasite"/>
        </authorList>
    </citation>
    <scope>IDENTIFICATION</scope>
</reference>
<organism evidence="1 2">
    <name type="scientific">Panagrolaimus sp. PS1159</name>
    <dbReference type="NCBI Taxonomy" id="55785"/>
    <lineage>
        <taxon>Eukaryota</taxon>
        <taxon>Metazoa</taxon>
        <taxon>Ecdysozoa</taxon>
        <taxon>Nematoda</taxon>
        <taxon>Chromadorea</taxon>
        <taxon>Rhabditida</taxon>
        <taxon>Tylenchina</taxon>
        <taxon>Panagrolaimomorpha</taxon>
        <taxon>Panagrolaimoidea</taxon>
        <taxon>Panagrolaimidae</taxon>
        <taxon>Panagrolaimus</taxon>
    </lineage>
</organism>
<dbReference type="WBParaSite" id="PS1159_v2.g5079.t1">
    <property type="protein sequence ID" value="PS1159_v2.g5079.t1"/>
    <property type="gene ID" value="PS1159_v2.g5079"/>
</dbReference>
<dbReference type="Proteomes" id="UP000887580">
    <property type="component" value="Unplaced"/>
</dbReference>
<evidence type="ECO:0000313" key="2">
    <source>
        <dbReference type="WBParaSite" id="PS1159_v2.g5079.t1"/>
    </source>
</evidence>
<name>A0AC35GHF9_9BILA</name>
<sequence>LLTLGLDSSFGGSEAIITGLSDEFPILKKHREIFVAVLFLFYMAIGIFICTQGGMLVMEWLIVYGTTWGLLIAVFCETMVISFCYGIKQFCKDIKEMLGFSPGIYWRTCWAVAGPCFLLIMIISNFVNYLPLQYQDYKYPYGANLVGIFFALSAASAIPIVGLYQFYKEKGDTFMDKLRMVLTPYRRRPSTFTHVHDPVNNFHANTDIML</sequence>
<evidence type="ECO:0000313" key="1">
    <source>
        <dbReference type="Proteomes" id="UP000887580"/>
    </source>
</evidence>